<reference evidence="3" key="1">
    <citation type="journal article" date="2020" name="bioRxiv">
        <title>Chromosome-level reference genome of the European wasp spider Argiope bruennichi: a resource for studies on range expansion and evolutionary adaptation.</title>
        <authorList>
            <person name="Sheffer M.M."/>
            <person name="Hoppe A."/>
            <person name="Krehenwinkel H."/>
            <person name="Uhl G."/>
            <person name="Kuss A.W."/>
            <person name="Jensen L."/>
            <person name="Jensen C."/>
            <person name="Gillespie R.G."/>
            <person name="Hoff K.J."/>
            <person name="Prost S."/>
        </authorList>
    </citation>
    <scope>NUCLEOTIDE SEQUENCE</scope>
</reference>
<gene>
    <name evidence="3" type="ORF">HNY73_020147</name>
</gene>
<dbReference type="OrthoDB" id="6434235at2759"/>
<name>A0A8T0E791_ARGBR</name>
<evidence type="ECO:0000256" key="2">
    <source>
        <dbReference type="SAM" id="SignalP"/>
    </source>
</evidence>
<sequence length="119" mass="12472">MKISKPTTLGLFQLLVACVLVAIYTCPGEAMHHGPMIIFKAGKGHGHGNGMGAMGLLAAGLAFKVLAEMVKKGHHEHHGGGHGGGAAYGHPMPISFASHDAHLPHYGYDPQQYGGQVWV</sequence>
<evidence type="ECO:0000256" key="1">
    <source>
        <dbReference type="SAM" id="Phobius"/>
    </source>
</evidence>
<reference evidence="3" key="2">
    <citation type="submission" date="2020-06" db="EMBL/GenBank/DDBJ databases">
        <authorList>
            <person name="Sheffer M."/>
        </authorList>
    </citation>
    <scope>NUCLEOTIDE SEQUENCE</scope>
</reference>
<accession>A0A8T0E791</accession>
<keyword evidence="4" id="KW-1185">Reference proteome</keyword>
<dbReference type="Proteomes" id="UP000807504">
    <property type="component" value="Unassembled WGS sequence"/>
</dbReference>
<evidence type="ECO:0000313" key="3">
    <source>
        <dbReference type="EMBL" id="KAF8767156.1"/>
    </source>
</evidence>
<feature type="transmembrane region" description="Helical" evidence="1">
    <location>
        <begin position="49"/>
        <end position="67"/>
    </location>
</feature>
<keyword evidence="2" id="KW-0732">Signal</keyword>
<keyword evidence="1" id="KW-1133">Transmembrane helix</keyword>
<organism evidence="3 4">
    <name type="scientific">Argiope bruennichi</name>
    <name type="common">Wasp spider</name>
    <name type="synonym">Aranea bruennichi</name>
    <dbReference type="NCBI Taxonomy" id="94029"/>
    <lineage>
        <taxon>Eukaryota</taxon>
        <taxon>Metazoa</taxon>
        <taxon>Ecdysozoa</taxon>
        <taxon>Arthropoda</taxon>
        <taxon>Chelicerata</taxon>
        <taxon>Arachnida</taxon>
        <taxon>Araneae</taxon>
        <taxon>Araneomorphae</taxon>
        <taxon>Entelegynae</taxon>
        <taxon>Araneoidea</taxon>
        <taxon>Araneidae</taxon>
        <taxon>Argiope</taxon>
    </lineage>
</organism>
<dbReference type="EMBL" id="JABXBU010002230">
    <property type="protein sequence ID" value="KAF8767156.1"/>
    <property type="molecule type" value="Genomic_DNA"/>
</dbReference>
<keyword evidence="1" id="KW-0812">Transmembrane</keyword>
<dbReference type="PROSITE" id="PS51257">
    <property type="entry name" value="PROKAR_LIPOPROTEIN"/>
    <property type="match status" value="1"/>
</dbReference>
<evidence type="ECO:0000313" key="4">
    <source>
        <dbReference type="Proteomes" id="UP000807504"/>
    </source>
</evidence>
<feature type="chain" id="PRO_5035801265" evidence="2">
    <location>
        <begin position="31"/>
        <end position="119"/>
    </location>
</feature>
<comment type="caution">
    <text evidence="3">The sequence shown here is derived from an EMBL/GenBank/DDBJ whole genome shotgun (WGS) entry which is preliminary data.</text>
</comment>
<feature type="signal peptide" evidence="2">
    <location>
        <begin position="1"/>
        <end position="30"/>
    </location>
</feature>
<dbReference type="AlphaFoldDB" id="A0A8T0E791"/>
<dbReference type="OMA" id="HGPMIIF"/>
<protein>
    <submittedName>
        <fullName evidence="3">Uncharacterized protein</fullName>
    </submittedName>
</protein>
<keyword evidence="1" id="KW-0472">Membrane</keyword>
<proteinExistence type="predicted"/>